<comment type="caution">
    <text evidence="1">The sequence shown here is derived from an EMBL/GenBank/DDBJ whole genome shotgun (WGS) entry which is preliminary data.</text>
</comment>
<evidence type="ECO:0000313" key="2">
    <source>
        <dbReference type="Proteomes" id="UP001162992"/>
    </source>
</evidence>
<gene>
    <name evidence="1" type="ORF">O6H91_07G076300</name>
</gene>
<dbReference type="Proteomes" id="UP001162992">
    <property type="component" value="Chromosome 7"/>
</dbReference>
<proteinExistence type="predicted"/>
<evidence type="ECO:0000313" key="1">
    <source>
        <dbReference type="EMBL" id="KAJ7549966.1"/>
    </source>
</evidence>
<accession>A0ACC2D6V2</accession>
<sequence>MILSTVSVSLPSLRPPDCTSGSATCQRASTKQAGFFFFSIYVQALGCGAFQPCNTAFGADQFDEDDPKEVIQKSKYFSWLYLSSSAGALIGNSVIVYLEEHQGYKLGFSISTAALGLSLLLYIAGTPLYRYEKLGDNPFTRVFQVPIAAIRKNRVQVPQDVSLLYQAEEKQNRVLPHTSQFRFLDKAATITNNEERNPWQLCTVTQVEEVKCLIRLMPIWATGIFFSTTYNQILTLFVEQGSAMDTHMGNFTIPASSLNCIETLAVCLCGLAYETLLVPVLRRITGNPRGITMLQRQGVGLVLSVLAVVIAAIVEIKRLQIIKHHGLENDTTTTVPMSVFWLTPPFMLIGASEVFTFIGQYEFFYDQAPDALRGLGSGLELSCFAMGSFLSSGLVSAVTSITKRGNNPGWISDNLNNGHLDYFYWLLVVLGILNFLLYLISARWYKYRTIEGVTAYEKLTDFS</sequence>
<dbReference type="EMBL" id="CM055098">
    <property type="protein sequence ID" value="KAJ7549966.1"/>
    <property type="molecule type" value="Genomic_DNA"/>
</dbReference>
<keyword evidence="2" id="KW-1185">Reference proteome</keyword>
<protein>
    <submittedName>
        <fullName evidence="1">Uncharacterized protein</fullName>
    </submittedName>
</protein>
<name>A0ACC2D6V2_DIPCM</name>
<organism evidence="1 2">
    <name type="scientific">Diphasiastrum complanatum</name>
    <name type="common">Issler's clubmoss</name>
    <name type="synonym">Lycopodium complanatum</name>
    <dbReference type="NCBI Taxonomy" id="34168"/>
    <lineage>
        <taxon>Eukaryota</taxon>
        <taxon>Viridiplantae</taxon>
        <taxon>Streptophyta</taxon>
        <taxon>Embryophyta</taxon>
        <taxon>Tracheophyta</taxon>
        <taxon>Lycopodiopsida</taxon>
        <taxon>Lycopodiales</taxon>
        <taxon>Lycopodiaceae</taxon>
        <taxon>Lycopodioideae</taxon>
        <taxon>Diphasiastrum</taxon>
    </lineage>
</organism>
<reference evidence="2" key="1">
    <citation type="journal article" date="2024" name="Proc. Natl. Acad. Sci. U.S.A.">
        <title>Extraordinary preservation of gene collinearity over three hundred million years revealed in homosporous lycophytes.</title>
        <authorList>
            <person name="Li C."/>
            <person name="Wickell D."/>
            <person name="Kuo L.Y."/>
            <person name="Chen X."/>
            <person name="Nie B."/>
            <person name="Liao X."/>
            <person name="Peng D."/>
            <person name="Ji J."/>
            <person name="Jenkins J."/>
            <person name="Williams M."/>
            <person name="Shu S."/>
            <person name="Plott C."/>
            <person name="Barry K."/>
            <person name="Rajasekar S."/>
            <person name="Grimwood J."/>
            <person name="Han X."/>
            <person name="Sun S."/>
            <person name="Hou Z."/>
            <person name="He W."/>
            <person name="Dai G."/>
            <person name="Sun C."/>
            <person name="Schmutz J."/>
            <person name="Leebens-Mack J.H."/>
            <person name="Li F.W."/>
            <person name="Wang L."/>
        </authorList>
    </citation>
    <scope>NUCLEOTIDE SEQUENCE [LARGE SCALE GENOMIC DNA]</scope>
    <source>
        <strain evidence="2">cv. PW_Plant_1</strain>
    </source>
</reference>